<evidence type="ECO:0000256" key="1">
    <source>
        <dbReference type="SAM" id="Phobius"/>
    </source>
</evidence>
<dbReference type="Proteomes" id="UP000283260">
    <property type="component" value="Unassembled WGS sequence"/>
</dbReference>
<reference evidence="2 3" key="1">
    <citation type="submission" date="2016-10" db="EMBL/GenBank/DDBJ databases">
        <title>Comparative genome analysis of multiple Pseudomonas spp. focuses on biocontrol and plant growth promoting traits.</title>
        <authorList>
            <person name="Tao X.-Y."/>
            <person name="Taylor C.G."/>
        </authorList>
    </citation>
    <scope>NUCLEOTIDE SEQUENCE [LARGE SCALE GENOMIC DNA]</scope>
    <source>
        <strain evidence="2 3">94G2</strain>
    </source>
</reference>
<evidence type="ECO:0000313" key="3">
    <source>
        <dbReference type="Proteomes" id="UP000283260"/>
    </source>
</evidence>
<organism evidence="2 3">
    <name type="scientific">Pseudomonas frederiksbergensis</name>
    <dbReference type="NCBI Taxonomy" id="104087"/>
    <lineage>
        <taxon>Bacteria</taxon>
        <taxon>Pseudomonadati</taxon>
        <taxon>Pseudomonadota</taxon>
        <taxon>Gammaproteobacteria</taxon>
        <taxon>Pseudomonadales</taxon>
        <taxon>Pseudomonadaceae</taxon>
        <taxon>Pseudomonas</taxon>
    </lineage>
</organism>
<dbReference type="EMBL" id="MOBL01000007">
    <property type="protein sequence ID" value="RON34670.1"/>
    <property type="molecule type" value="Genomic_DNA"/>
</dbReference>
<dbReference type="AlphaFoldDB" id="A0A423JAE1"/>
<comment type="caution">
    <text evidence="2">The sequence shown here is derived from an EMBL/GenBank/DDBJ whole genome shotgun (WGS) entry which is preliminary data.</text>
</comment>
<evidence type="ECO:0000313" key="2">
    <source>
        <dbReference type="EMBL" id="RON34670.1"/>
    </source>
</evidence>
<protein>
    <submittedName>
        <fullName evidence="2">Uncharacterized protein</fullName>
    </submittedName>
</protein>
<gene>
    <name evidence="2" type="ORF">BK661_10055</name>
</gene>
<proteinExistence type="predicted"/>
<name>A0A423JAE1_9PSED</name>
<keyword evidence="1" id="KW-1133">Transmembrane helix</keyword>
<accession>A0A423JAE1</accession>
<sequence>MTPIQVGALVILIILAVLLLWGGYIMGRNHGLETGLREGENIQRATSAKTIRELQASLQFIRADHSRLAQTCKRLEADPVFGPAERQTLVAIGELLRIAAETFSALRTGKKLERDARSLREQSLAMAARLQPAIEDEQADQPLSIAKQITVEAA</sequence>
<keyword evidence="1" id="KW-0812">Transmembrane</keyword>
<feature type="transmembrane region" description="Helical" evidence="1">
    <location>
        <begin position="6"/>
        <end position="27"/>
    </location>
</feature>
<keyword evidence="1" id="KW-0472">Membrane</keyword>